<reference evidence="1 2" key="2">
    <citation type="journal article" date="2013" name="PLoS ONE">
        <title>INDIGO - INtegrated Data Warehouse of MIcrobial GenOmes with Examples from the Red Sea Extremophiles.</title>
        <authorList>
            <person name="Alam I."/>
            <person name="Antunes A."/>
            <person name="Kamau A.A."/>
            <person name="Ba Alawi W."/>
            <person name="Kalkatawi M."/>
            <person name="Stingl U."/>
            <person name="Bajic V.B."/>
        </authorList>
    </citation>
    <scope>NUCLEOTIDE SEQUENCE [LARGE SCALE GENOMIC DNA]</scope>
    <source>
        <strain evidence="1 2">SSD-17B</strain>
    </source>
</reference>
<name>U2DS85_9MOLU</name>
<accession>U2DS85</accession>
<protein>
    <submittedName>
        <fullName evidence="1">Uncharacterized protein</fullName>
    </submittedName>
</protein>
<dbReference type="InParanoid" id="U2DS85"/>
<dbReference type="EMBL" id="AFNU02000011">
    <property type="protein sequence ID" value="ERJ11407.1"/>
    <property type="molecule type" value="Genomic_DNA"/>
</dbReference>
<dbReference type="AlphaFoldDB" id="U2DS85"/>
<evidence type="ECO:0000313" key="2">
    <source>
        <dbReference type="Proteomes" id="UP000005707"/>
    </source>
</evidence>
<organism evidence="1 2">
    <name type="scientific">Haloplasma contractile SSD-17B</name>
    <dbReference type="NCBI Taxonomy" id="1033810"/>
    <lineage>
        <taxon>Bacteria</taxon>
        <taxon>Bacillati</taxon>
        <taxon>Mycoplasmatota</taxon>
        <taxon>Mollicutes</taxon>
        <taxon>Haloplasmatales</taxon>
        <taxon>Haloplasmataceae</taxon>
        <taxon>Haloplasma</taxon>
    </lineage>
</organism>
<proteinExistence type="predicted"/>
<dbReference type="Proteomes" id="UP000005707">
    <property type="component" value="Unassembled WGS sequence"/>
</dbReference>
<keyword evidence="2" id="KW-1185">Reference proteome</keyword>
<sequence>MSTKHLQNYVTWFKWIEKFKELSHINKIKEFLIHSKSIFKGTKYIEVTNRNYKILFQ</sequence>
<reference evidence="1 2" key="1">
    <citation type="journal article" date="2011" name="J. Bacteriol.">
        <title>Genome sequence of Haloplasma contractile, an unusual contractile bacterium from a deep-sea anoxic brine lake.</title>
        <authorList>
            <person name="Antunes A."/>
            <person name="Alam I."/>
            <person name="El Dorry H."/>
            <person name="Siam R."/>
            <person name="Robertson A."/>
            <person name="Bajic V.B."/>
            <person name="Stingl U."/>
        </authorList>
    </citation>
    <scope>NUCLEOTIDE SEQUENCE [LARGE SCALE GENOMIC DNA]</scope>
    <source>
        <strain evidence="1 2">SSD-17B</strain>
    </source>
</reference>
<comment type="caution">
    <text evidence="1">The sequence shown here is derived from an EMBL/GenBank/DDBJ whole genome shotgun (WGS) entry which is preliminary data.</text>
</comment>
<evidence type="ECO:0000313" key="1">
    <source>
        <dbReference type="EMBL" id="ERJ11407.1"/>
    </source>
</evidence>
<gene>
    <name evidence="1" type="ORF">HLPCO_002529</name>
</gene>